<dbReference type="Gene3D" id="3.40.640.10">
    <property type="entry name" value="Type I PLP-dependent aspartate aminotransferase-like (Major domain)"/>
    <property type="match status" value="1"/>
</dbReference>
<keyword evidence="4 7" id="KW-0238">DNA-binding</keyword>
<dbReference type="AlphaFoldDB" id="A0A495X0I4"/>
<keyword evidence="8" id="KW-1185">Reference proteome</keyword>
<gene>
    <name evidence="7" type="ORF">DFJ66_0337</name>
</gene>
<dbReference type="InterPro" id="IPR051446">
    <property type="entry name" value="HTH_trans_reg/aminotransferase"/>
</dbReference>
<evidence type="ECO:0000256" key="5">
    <source>
        <dbReference type="ARBA" id="ARBA00023163"/>
    </source>
</evidence>
<dbReference type="SMART" id="SM00345">
    <property type="entry name" value="HTH_GNTR"/>
    <property type="match status" value="1"/>
</dbReference>
<reference evidence="7 8" key="1">
    <citation type="submission" date="2018-10" db="EMBL/GenBank/DDBJ databases">
        <title>Sequencing the genomes of 1000 actinobacteria strains.</title>
        <authorList>
            <person name="Klenk H.-P."/>
        </authorList>
    </citation>
    <scope>NUCLEOTIDE SEQUENCE [LARGE SCALE GENOMIC DNA]</scope>
    <source>
        <strain evidence="7 8">DSM 43911</strain>
    </source>
</reference>
<evidence type="ECO:0000256" key="2">
    <source>
        <dbReference type="ARBA" id="ARBA00022898"/>
    </source>
</evidence>
<dbReference type="Gene3D" id="3.90.1150.10">
    <property type="entry name" value="Aspartate Aminotransferase, domain 1"/>
    <property type="match status" value="1"/>
</dbReference>
<dbReference type="OrthoDB" id="199743at2"/>
<dbReference type="InterPro" id="IPR015422">
    <property type="entry name" value="PyrdxlP-dep_Trfase_small"/>
</dbReference>
<proteinExistence type="inferred from homology"/>
<sequence>MDELVGTLGRWSAGRGSLYLLLASRLRELIDDGRLPGGTLLPPDRVLAAGLAVGRTTVVAAYDLLRQEGRLTRRRGSGTWVPHGGPSSARTETANPMLVNLMEPPDDVLQFACAGPMRPPAALVEAHHRALSRLPEEDLGYHPLGHPALRSSLATHLTLAGTPTAPAEVLVTNGAQQALALITRALVAPGDEVLVEAPTYPGALDVFREAAAVITHAPPGGLADALPHRRPALVYAVPSFHNPTGVSLSPLERRRLARVAGDVPLVFDDVLADLDFTGAPAQPAQPSTIAIGSLSKIVWGGLRVGWIRAKPTVIARLGRFKAVHDLGSAVVEQLVAVELLRDFEPVRLARVAHLRAGHDHLCALLREQLPEWEFEPAAGGQTLWVRLPGTNAAAFAQVALRQGVAVLPGASLDASGGSTDRLRLPFVADRDVISRAVAGLAEAWRRFAAEPPAAPVLPTIAV</sequence>
<dbReference type="InterPro" id="IPR004839">
    <property type="entry name" value="Aminotransferase_I/II_large"/>
</dbReference>
<dbReference type="Proteomes" id="UP000272729">
    <property type="component" value="Unassembled WGS sequence"/>
</dbReference>
<dbReference type="InterPro" id="IPR036390">
    <property type="entry name" value="WH_DNA-bd_sf"/>
</dbReference>
<dbReference type="InterPro" id="IPR036388">
    <property type="entry name" value="WH-like_DNA-bd_sf"/>
</dbReference>
<dbReference type="PANTHER" id="PTHR46577:SF1">
    <property type="entry name" value="HTH-TYPE TRANSCRIPTIONAL REGULATORY PROTEIN GABR"/>
    <property type="match status" value="1"/>
</dbReference>
<comment type="similarity">
    <text evidence="1">In the C-terminal section; belongs to the class-I pyridoxal-phosphate-dependent aminotransferase family.</text>
</comment>
<organism evidence="7 8">
    <name type="scientific">Saccharothrix variisporea</name>
    <dbReference type="NCBI Taxonomy" id="543527"/>
    <lineage>
        <taxon>Bacteria</taxon>
        <taxon>Bacillati</taxon>
        <taxon>Actinomycetota</taxon>
        <taxon>Actinomycetes</taxon>
        <taxon>Pseudonocardiales</taxon>
        <taxon>Pseudonocardiaceae</taxon>
        <taxon>Saccharothrix</taxon>
    </lineage>
</organism>
<dbReference type="InterPro" id="IPR015421">
    <property type="entry name" value="PyrdxlP-dep_Trfase_major"/>
</dbReference>
<evidence type="ECO:0000256" key="4">
    <source>
        <dbReference type="ARBA" id="ARBA00023125"/>
    </source>
</evidence>
<evidence type="ECO:0000259" key="6">
    <source>
        <dbReference type="PROSITE" id="PS50949"/>
    </source>
</evidence>
<evidence type="ECO:0000313" key="7">
    <source>
        <dbReference type="EMBL" id="RKT67169.1"/>
    </source>
</evidence>
<dbReference type="Gene3D" id="1.10.10.10">
    <property type="entry name" value="Winged helix-like DNA-binding domain superfamily/Winged helix DNA-binding domain"/>
    <property type="match status" value="1"/>
</dbReference>
<feature type="domain" description="HTH gntR-type" evidence="6">
    <location>
        <begin position="16"/>
        <end position="84"/>
    </location>
</feature>
<keyword evidence="2" id="KW-0663">Pyridoxal phosphate</keyword>
<dbReference type="Pfam" id="PF00392">
    <property type="entry name" value="GntR"/>
    <property type="match status" value="1"/>
</dbReference>
<dbReference type="SUPFAM" id="SSF53383">
    <property type="entry name" value="PLP-dependent transferases"/>
    <property type="match status" value="1"/>
</dbReference>
<dbReference type="SUPFAM" id="SSF46785">
    <property type="entry name" value="Winged helix' DNA-binding domain"/>
    <property type="match status" value="1"/>
</dbReference>
<keyword evidence="5" id="KW-0804">Transcription</keyword>
<name>A0A495X0I4_9PSEU</name>
<evidence type="ECO:0000313" key="8">
    <source>
        <dbReference type="Proteomes" id="UP000272729"/>
    </source>
</evidence>
<dbReference type="Pfam" id="PF00155">
    <property type="entry name" value="Aminotran_1_2"/>
    <property type="match status" value="1"/>
</dbReference>
<dbReference type="InterPro" id="IPR015424">
    <property type="entry name" value="PyrdxlP-dep_Trfase"/>
</dbReference>
<accession>A0A495X0I4</accession>
<protein>
    <submittedName>
        <fullName evidence="7">DNA-binding transcriptional MocR family regulator</fullName>
    </submittedName>
</protein>
<comment type="caution">
    <text evidence="7">The sequence shown here is derived from an EMBL/GenBank/DDBJ whole genome shotgun (WGS) entry which is preliminary data.</text>
</comment>
<dbReference type="PANTHER" id="PTHR46577">
    <property type="entry name" value="HTH-TYPE TRANSCRIPTIONAL REGULATORY PROTEIN GABR"/>
    <property type="match status" value="1"/>
</dbReference>
<dbReference type="GO" id="GO:0003677">
    <property type="term" value="F:DNA binding"/>
    <property type="evidence" value="ECO:0007669"/>
    <property type="project" value="UniProtKB-KW"/>
</dbReference>
<dbReference type="GO" id="GO:0030170">
    <property type="term" value="F:pyridoxal phosphate binding"/>
    <property type="evidence" value="ECO:0007669"/>
    <property type="project" value="InterPro"/>
</dbReference>
<keyword evidence="3" id="KW-0805">Transcription regulation</keyword>
<dbReference type="InterPro" id="IPR000524">
    <property type="entry name" value="Tscrpt_reg_HTH_GntR"/>
</dbReference>
<dbReference type="EMBL" id="RBXR01000001">
    <property type="protein sequence ID" value="RKT67169.1"/>
    <property type="molecule type" value="Genomic_DNA"/>
</dbReference>
<dbReference type="GO" id="GO:0003700">
    <property type="term" value="F:DNA-binding transcription factor activity"/>
    <property type="evidence" value="ECO:0007669"/>
    <property type="project" value="InterPro"/>
</dbReference>
<evidence type="ECO:0000256" key="3">
    <source>
        <dbReference type="ARBA" id="ARBA00023015"/>
    </source>
</evidence>
<evidence type="ECO:0000256" key="1">
    <source>
        <dbReference type="ARBA" id="ARBA00005384"/>
    </source>
</evidence>
<dbReference type="CDD" id="cd00609">
    <property type="entry name" value="AAT_like"/>
    <property type="match status" value="1"/>
</dbReference>
<dbReference type="CDD" id="cd07377">
    <property type="entry name" value="WHTH_GntR"/>
    <property type="match status" value="1"/>
</dbReference>
<dbReference type="PROSITE" id="PS50949">
    <property type="entry name" value="HTH_GNTR"/>
    <property type="match status" value="1"/>
</dbReference>